<feature type="chain" id="PRO_5040180235" description="Seminal fluid protein" evidence="1">
    <location>
        <begin position="16"/>
        <end position="92"/>
    </location>
</feature>
<evidence type="ECO:0000256" key="1">
    <source>
        <dbReference type="SAM" id="SignalP"/>
    </source>
</evidence>
<protein>
    <recommendedName>
        <fullName evidence="4">Seminal fluid protein</fullName>
    </recommendedName>
</protein>
<proteinExistence type="predicted"/>
<feature type="signal peptide" evidence="1">
    <location>
        <begin position="1"/>
        <end position="15"/>
    </location>
</feature>
<keyword evidence="1" id="KW-0732">Signal</keyword>
<accession>A0A9P9YUI8</accession>
<dbReference type="EMBL" id="JAMKOV010000002">
    <property type="protein sequence ID" value="KAI8043331.1"/>
    <property type="molecule type" value="Genomic_DNA"/>
</dbReference>
<dbReference type="AlphaFoldDB" id="A0A9P9YUI8"/>
<evidence type="ECO:0000313" key="2">
    <source>
        <dbReference type="EMBL" id="KAI8043331.1"/>
    </source>
</evidence>
<reference evidence="2" key="1">
    <citation type="journal article" date="2023" name="Genome Biol. Evol.">
        <title>Long-read-based Genome Assembly of Drosophila gunungcola Reveals Fewer Chemosensory Genes in Flower-breeding Species.</title>
        <authorList>
            <person name="Negi A."/>
            <person name="Liao B.Y."/>
            <person name="Yeh S.D."/>
        </authorList>
    </citation>
    <scope>NUCLEOTIDE SEQUENCE</scope>
    <source>
        <strain evidence="2">Sukarami</strain>
    </source>
</reference>
<name>A0A9P9YUI8_9MUSC</name>
<gene>
    <name evidence="2" type="ORF">M5D96_004660</name>
</gene>
<dbReference type="OrthoDB" id="7847124at2759"/>
<organism evidence="2 3">
    <name type="scientific">Drosophila gunungcola</name>
    <name type="common">fruit fly</name>
    <dbReference type="NCBI Taxonomy" id="103775"/>
    <lineage>
        <taxon>Eukaryota</taxon>
        <taxon>Metazoa</taxon>
        <taxon>Ecdysozoa</taxon>
        <taxon>Arthropoda</taxon>
        <taxon>Hexapoda</taxon>
        <taxon>Insecta</taxon>
        <taxon>Pterygota</taxon>
        <taxon>Neoptera</taxon>
        <taxon>Endopterygota</taxon>
        <taxon>Diptera</taxon>
        <taxon>Brachycera</taxon>
        <taxon>Muscomorpha</taxon>
        <taxon>Ephydroidea</taxon>
        <taxon>Drosophilidae</taxon>
        <taxon>Drosophila</taxon>
        <taxon>Sophophora</taxon>
    </lineage>
</organism>
<evidence type="ECO:0008006" key="4">
    <source>
        <dbReference type="Google" id="ProtNLM"/>
    </source>
</evidence>
<dbReference type="Proteomes" id="UP001059596">
    <property type="component" value="Unassembled WGS sequence"/>
</dbReference>
<keyword evidence="3" id="KW-1185">Reference proteome</keyword>
<sequence length="92" mass="10975">MKIIIWFSMILMCQCYIGENNIINELCFKPNVGPSCQKLETYYWNKEKNNCVLTNYLMEPCGFFYKMETCTKICTKESWTLSNLEKYVRTLP</sequence>
<evidence type="ECO:0000313" key="3">
    <source>
        <dbReference type="Proteomes" id="UP001059596"/>
    </source>
</evidence>
<comment type="caution">
    <text evidence="2">The sequence shown here is derived from an EMBL/GenBank/DDBJ whole genome shotgun (WGS) entry which is preliminary data.</text>
</comment>